<dbReference type="KEGG" id="aram:KAR29_06660"/>
<dbReference type="NCBIfam" id="TIGR00242">
    <property type="entry name" value="division/cell wall cluster transcriptional repressor MraZ"/>
    <property type="match status" value="1"/>
</dbReference>
<dbReference type="CDD" id="cd16321">
    <property type="entry name" value="MraZ_C"/>
    <property type="match status" value="1"/>
</dbReference>
<dbReference type="GO" id="GO:0000976">
    <property type="term" value="F:transcription cis-regulatory region binding"/>
    <property type="evidence" value="ECO:0007669"/>
    <property type="project" value="TreeGrafter"/>
</dbReference>
<evidence type="ECO:0000259" key="8">
    <source>
        <dbReference type="PROSITE" id="PS51740"/>
    </source>
</evidence>
<keyword evidence="6 7" id="KW-0804">Transcription</keyword>
<dbReference type="SUPFAM" id="SSF89447">
    <property type="entry name" value="AbrB/MazE/MraZ-like"/>
    <property type="match status" value="1"/>
</dbReference>
<evidence type="ECO:0000313" key="9">
    <source>
        <dbReference type="EMBL" id="QTX33528.1"/>
    </source>
</evidence>
<dbReference type="InterPro" id="IPR035642">
    <property type="entry name" value="MraZ_N"/>
</dbReference>
<evidence type="ECO:0000256" key="6">
    <source>
        <dbReference type="ARBA" id="ARBA00023163"/>
    </source>
</evidence>
<evidence type="ECO:0000256" key="5">
    <source>
        <dbReference type="ARBA" id="ARBA00023125"/>
    </source>
</evidence>
<dbReference type="CDD" id="cd16320">
    <property type="entry name" value="MraZ_N"/>
    <property type="match status" value="1"/>
</dbReference>
<dbReference type="GO" id="GO:2000143">
    <property type="term" value="P:negative regulation of DNA-templated transcription initiation"/>
    <property type="evidence" value="ECO:0007669"/>
    <property type="project" value="TreeGrafter"/>
</dbReference>
<keyword evidence="2 7" id="KW-0963">Cytoplasm</keyword>
<dbReference type="AlphaFoldDB" id="A0A9Q7AF76"/>
<keyword evidence="4 7" id="KW-0805">Transcription regulation</keyword>
<evidence type="ECO:0000256" key="4">
    <source>
        <dbReference type="ARBA" id="ARBA00023015"/>
    </source>
</evidence>
<dbReference type="InterPro" id="IPR003444">
    <property type="entry name" value="MraZ"/>
</dbReference>
<dbReference type="GO" id="GO:0005737">
    <property type="term" value="C:cytoplasm"/>
    <property type="evidence" value="ECO:0007669"/>
    <property type="project" value="UniProtKB-UniRule"/>
</dbReference>
<evidence type="ECO:0000256" key="3">
    <source>
        <dbReference type="ARBA" id="ARBA00022737"/>
    </source>
</evidence>
<dbReference type="HAMAP" id="MF_01008">
    <property type="entry name" value="MraZ"/>
    <property type="match status" value="1"/>
</dbReference>
<dbReference type="Pfam" id="PF02381">
    <property type="entry name" value="MraZ"/>
    <property type="match status" value="2"/>
</dbReference>
<dbReference type="RefSeq" id="WP_274374814.1">
    <property type="nucleotide sequence ID" value="NZ_CP072943.1"/>
</dbReference>
<evidence type="ECO:0000256" key="2">
    <source>
        <dbReference type="ARBA" id="ARBA00022490"/>
    </source>
</evidence>
<accession>A0A9Q7AF76</accession>
<dbReference type="Proteomes" id="UP000671879">
    <property type="component" value="Chromosome"/>
</dbReference>
<organism evidence="9 10">
    <name type="scientific">Aminithiophilus ramosus</name>
    <dbReference type="NCBI Taxonomy" id="3029084"/>
    <lineage>
        <taxon>Bacteria</taxon>
        <taxon>Thermotogati</taxon>
        <taxon>Synergistota</taxon>
        <taxon>Synergistia</taxon>
        <taxon>Synergistales</taxon>
        <taxon>Aminithiophilaceae</taxon>
        <taxon>Aminithiophilus</taxon>
    </lineage>
</organism>
<comment type="subunit">
    <text evidence="7">Forms oligomers.</text>
</comment>
<dbReference type="InterPro" id="IPR035644">
    <property type="entry name" value="MraZ_C"/>
</dbReference>
<dbReference type="PANTHER" id="PTHR34701">
    <property type="entry name" value="TRANSCRIPTIONAL REGULATOR MRAZ"/>
    <property type="match status" value="1"/>
</dbReference>
<name>A0A9Q7AF76_9BACT</name>
<proteinExistence type="inferred from homology"/>
<dbReference type="InterPro" id="IPR020603">
    <property type="entry name" value="MraZ_dom"/>
</dbReference>
<evidence type="ECO:0000313" key="10">
    <source>
        <dbReference type="Proteomes" id="UP000671879"/>
    </source>
</evidence>
<keyword evidence="3" id="KW-0677">Repeat</keyword>
<keyword evidence="10" id="KW-1185">Reference proteome</keyword>
<sequence length="141" mass="15716">MFIGSYEHRLDEKGRLVLPAPFREPMEAGMVASAGIGHCVSIYSRERWSSILTKVQNLPFPKGKTRDFLRVLLATAQELELDRSGRILIGAPLRQHGGILQDVVVLGAGDHLEVWDAASWKEYSQKVLDDFAEIAEEVEGL</sequence>
<dbReference type="InterPro" id="IPR007159">
    <property type="entry name" value="SpoVT-AbrB_dom"/>
</dbReference>
<dbReference type="GO" id="GO:0003700">
    <property type="term" value="F:DNA-binding transcription factor activity"/>
    <property type="evidence" value="ECO:0007669"/>
    <property type="project" value="UniProtKB-UniRule"/>
</dbReference>
<dbReference type="InterPro" id="IPR037914">
    <property type="entry name" value="SpoVT-AbrB_sf"/>
</dbReference>
<dbReference type="InterPro" id="IPR038619">
    <property type="entry name" value="MraZ_sf"/>
</dbReference>
<dbReference type="PROSITE" id="PS51740">
    <property type="entry name" value="SPOVT_ABRB"/>
    <property type="match status" value="2"/>
</dbReference>
<dbReference type="Gene3D" id="3.40.1550.20">
    <property type="entry name" value="Transcriptional regulator MraZ domain"/>
    <property type="match status" value="1"/>
</dbReference>
<dbReference type="GO" id="GO:0009295">
    <property type="term" value="C:nucleoid"/>
    <property type="evidence" value="ECO:0007669"/>
    <property type="project" value="UniProtKB-SubCell"/>
</dbReference>
<keyword evidence="5 7" id="KW-0238">DNA-binding</keyword>
<gene>
    <name evidence="7 9" type="primary">mraZ</name>
    <name evidence="9" type="ORF">KAR29_06660</name>
</gene>
<feature type="domain" description="SpoVT-AbrB" evidence="8">
    <location>
        <begin position="76"/>
        <end position="119"/>
    </location>
</feature>
<dbReference type="PANTHER" id="PTHR34701:SF1">
    <property type="entry name" value="TRANSCRIPTIONAL REGULATOR MRAZ"/>
    <property type="match status" value="1"/>
</dbReference>
<evidence type="ECO:0000256" key="7">
    <source>
        <dbReference type="HAMAP-Rule" id="MF_01008"/>
    </source>
</evidence>
<comment type="similarity">
    <text evidence="7">Belongs to the MraZ family.</text>
</comment>
<protein>
    <recommendedName>
        <fullName evidence="1 7">Transcriptional regulator MraZ</fullName>
    </recommendedName>
</protein>
<feature type="domain" description="SpoVT-AbrB" evidence="8">
    <location>
        <begin position="5"/>
        <end position="47"/>
    </location>
</feature>
<reference evidence="10" key="1">
    <citation type="submission" date="2021-04" db="EMBL/GenBank/DDBJ databases">
        <title>A novel Synergistetes isolate from a pyrite-forming mixed culture.</title>
        <authorList>
            <person name="Bunk B."/>
            <person name="Sproer C."/>
            <person name="Spring S."/>
            <person name="Pester M."/>
        </authorList>
    </citation>
    <scope>NUCLEOTIDE SEQUENCE [LARGE SCALE GENOMIC DNA]</scope>
    <source>
        <strain evidence="10">J.5.4.2-T.3.5.2</strain>
    </source>
</reference>
<evidence type="ECO:0000256" key="1">
    <source>
        <dbReference type="ARBA" id="ARBA00013860"/>
    </source>
</evidence>
<comment type="subcellular location">
    <subcellularLocation>
        <location evidence="7">Cytoplasm</location>
        <location evidence="7">Nucleoid</location>
    </subcellularLocation>
</comment>
<dbReference type="EMBL" id="CP072943">
    <property type="protein sequence ID" value="QTX33528.1"/>
    <property type="molecule type" value="Genomic_DNA"/>
</dbReference>